<proteinExistence type="inferred from homology"/>
<dbReference type="InterPro" id="IPR032308">
    <property type="entry name" value="TDBD"/>
</dbReference>
<feature type="compositionally biased region" description="Polar residues" evidence="11">
    <location>
        <begin position="471"/>
        <end position="480"/>
    </location>
</feature>
<dbReference type="InterPro" id="IPR019786">
    <property type="entry name" value="Zinc_finger_PHD-type_CS"/>
</dbReference>
<feature type="region of interest" description="Disordered" evidence="11">
    <location>
        <begin position="456"/>
        <end position="486"/>
    </location>
</feature>
<comment type="subcellular location">
    <subcellularLocation>
        <location evidence="1">Nucleus</location>
    </subcellularLocation>
</comment>
<dbReference type="Pfam" id="PF00628">
    <property type="entry name" value="PHD"/>
    <property type="match status" value="1"/>
</dbReference>
<evidence type="ECO:0000256" key="9">
    <source>
        <dbReference type="PROSITE-ProRule" id="PRU00146"/>
    </source>
</evidence>
<evidence type="ECO:0000256" key="3">
    <source>
        <dbReference type="ARBA" id="ARBA00022618"/>
    </source>
</evidence>
<evidence type="ECO:0000256" key="4">
    <source>
        <dbReference type="ARBA" id="ARBA00022723"/>
    </source>
</evidence>
<feature type="region of interest" description="Disordered" evidence="11">
    <location>
        <begin position="99"/>
        <end position="133"/>
    </location>
</feature>
<keyword evidence="6" id="KW-0862">Zinc</keyword>
<dbReference type="GO" id="GO:0016538">
    <property type="term" value="F:cyclin-dependent protein serine/threonine kinase regulator activity"/>
    <property type="evidence" value="ECO:0007669"/>
    <property type="project" value="InterPro"/>
</dbReference>
<comment type="function">
    <text evidence="10">Binds to the catalytic subunit of the cyclin dependent kinases and is essential for their biological function.</text>
</comment>
<protein>
    <recommendedName>
        <fullName evidence="10">Cyclin-dependent kinases regulatory subunit</fullName>
    </recommendedName>
</protein>
<evidence type="ECO:0000256" key="2">
    <source>
        <dbReference type="ARBA" id="ARBA00007782"/>
    </source>
</evidence>
<dbReference type="GO" id="GO:0005737">
    <property type="term" value="C:cytoplasm"/>
    <property type="evidence" value="ECO:0007669"/>
    <property type="project" value="UniProtKB-ARBA"/>
</dbReference>
<evidence type="ECO:0000256" key="5">
    <source>
        <dbReference type="ARBA" id="ARBA00022771"/>
    </source>
</evidence>
<dbReference type="GO" id="GO:0042393">
    <property type="term" value="F:histone binding"/>
    <property type="evidence" value="ECO:0007669"/>
    <property type="project" value="TreeGrafter"/>
</dbReference>
<dbReference type="CDD" id="cd15539">
    <property type="entry name" value="PHD1_AIRE"/>
    <property type="match status" value="1"/>
</dbReference>
<dbReference type="EMBL" id="JAGKQH010000020">
    <property type="protein sequence ID" value="KAG6570828.1"/>
    <property type="molecule type" value="Genomic_DNA"/>
</dbReference>
<dbReference type="Pfam" id="PF16135">
    <property type="entry name" value="TDBD"/>
    <property type="match status" value="2"/>
</dbReference>
<feature type="region of interest" description="Disordered" evidence="11">
    <location>
        <begin position="57"/>
        <end position="77"/>
    </location>
</feature>
<dbReference type="PROSITE" id="PS01359">
    <property type="entry name" value="ZF_PHD_1"/>
    <property type="match status" value="1"/>
</dbReference>
<organism evidence="14 15">
    <name type="scientific">Cucurbita argyrosperma subsp. sororia</name>
    <dbReference type="NCBI Taxonomy" id="37648"/>
    <lineage>
        <taxon>Eukaryota</taxon>
        <taxon>Viridiplantae</taxon>
        <taxon>Streptophyta</taxon>
        <taxon>Embryophyta</taxon>
        <taxon>Tracheophyta</taxon>
        <taxon>Spermatophyta</taxon>
        <taxon>Magnoliopsida</taxon>
        <taxon>eudicotyledons</taxon>
        <taxon>Gunneridae</taxon>
        <taxon>Pentapetalae</taxon>
        <taxon>rosids</taxon>
        <taxon>fabids</taxon>
        <taxon>Cucurbitales</taxon>
        <taxon>Cucurbitaceae</taxon>
        <taxon>Cucurbiteae</taxon>
        <taxon>Cucurbita</taxon>
    </lineage>
</organism>
<dbReference type="GO" id="GO:0045944">
    <property type="term" value="P:positive regulation of transcription by RNA polymerase II"/>
    <property type="evidence" value="ECO:0007669"/>
    <property type="project" value="TreeGrafter"/>
</dbReference>
<evidence type="ECO:0000259" key="13">
    <source>
        <dbReference type="PROSITE" id="PS51186"/>
    </source>
</evidence>
<evidence type="ECO:0000256" key="8">
    <source>
        <dbReference type="ARBA" id="ARBA00023306"/>
    </source>
</evidence>
<dbReference type="PANTHER" id="PTHR47025:SF2">
    <property type="entry name" value="AUTOIMMUNE REGULATOR"/>
    <property type="match status" value="1"/>
</dbReference>
<evidence type="ECO:0000256" key="10">
    <source>
        <dbReference type="RuleBase" id="RU311113"/>
    </source>
</evidence>
<dbReference type="InterPro" id="IPR001965">
    <property type="entry name" value="Znf_PHD"/>
</dbReference>
<dbReference type="FunFam" id="3.30.40.10:FF:000506">
    <property type="entry name" value="Acyl-CoA N-acyltransferase with RING/FYVE/PHD-type zinc finger domain"/>
    <property type="match status" value="1"/>
</dbReference>
<dbReference type="Pfam" id="PF23209">
    <property type="entry name" value="IDM1_C"/>
    <property type="match status" value="1"/>
</dbReference>
<gene>
    <name evidence="14" type="primary">IDM1</name>
    <name evidence="14" type="ORF">SDJN03_29743</name>
</gene>
<comment type="similarity">
    <text evidence="2 10">Belongs to the CKS family.</text>
</comment>
<keyword evidence="3 10" id="KW-0132">Cell division</keyword>
<dbReference type="InterPro" id="IPR000789">
    <property type="entry name" value="Cyclin-dep_kinase_reg-sub"/>
</dbReference>
<keyword evidence="8 10" id="KW-0131">Cell cycle</keyword>
<feature type="non-terminal residue" evidence="14">
    <location>
        <position position="1"/>
    </location>
</feature>
<evidence type="ECO:0000256" key="1">
    <source>
        <dbReference type="ARBA" id="ARBA00004123"/>
    </source>
</evidence>
<sequence>MANGTAPDEFVVLSRVRTGLKREFAFALKVQSEICGSLGRTRSRRLPNAILETPTPKRLKGSVTMETSGGEGEDETAQLRSSEVGKVEEVKSMEDMADSMSEEAKSDVVDLVSDEEPKSQVDESTGDTGTMDETSNSIRIEESNEELLDSEDPISHGTVNLARDRELVDEKMEPSCVEESKDISWNESEGALTCADLGKEGKNVLSEEAVSRSESIIVVNGQLGKMVQQPCKRFTRSALNQNSESTTTSVDDLAKYNTGMTMQVITNDAENKPEDAHSPSATPPMKIGMTKPKKVLTKRFPAKLKDLLETGILEGLRVRYIRGSKIKAQGDAGLGGVISGSGIICFCNNCQGNEVVSPTLFELHAGSSNKRPPEYIYLENGNTLRDIMNACQNFYFDQTEEFIRSAIGCSLVKRSAICLSCKGRIPESDPGKAMLLCCSCMDLKKPHDSPIPIIFSNERTPKPNLLPKLSDSASKSGSTRGKSHGRLTRKDLRLHKLVFEEDILPDGTEVAYYARGQKLLVGYKKGFGIFCSCCNSEVSPSQFEAHAGWASRRKPYLHIYTSNGVSLHELSISLSKGRKFSSNDNDDLCSICADGGDLLCCDGCPRAFHRDCVPLPCIPTGTWYCKYCQNLFQKEKFVEHNANAVAAGRVAGVDPIEQITTRCIRIVKTMEVEVGGCALCRFHDFSKSGFGPRTVILCDQCEKEFHVGCLKEHNMENLKELPQGKWFCCPECNRIHSALEKLVALGGEKLPESILVSVQKKIEDKGSASINNLKIRWRVLNWKMSPSDETRSLLSKAVSIFHDCFDPIVDPASGRDFIPSMLYGRNIRGQEFGGIYCAVLTVNESVVSAGIFRIFGIEVAELPLVATDTNFQGQGYFQSLYSCIERFLGFLNVKNLVLPAADEAESLWINKFGFSKSPPEEVMEYKRHYQMMIFQGTSVLQKAIPQYRIQYSEKYFDDIHEYRHVVLPPDVAKLLPKNRLLSENEWRALGVQQSRGWVHYAIHRPEPHIMLFRRPLNYQQQQENLAQQNLLAAK</sequence>
<keyword evidence="5 9" id="KW-0863">Zinc-finger</keyword>
<dbReference type="InterPro" id="IPR019787">
    <property type="entry name" value="Znf_PHD-finger"/>
</dbReference>
<feature type="compositionally biased region" description="Polar residues" evidence="11">
    <location>
        <begin position="122"/>
        <end position="132"/>
    </location>
</feature>
<feature type="domain" description="N-acetyltransferase" evidence="13">
    <location>
        <begin position="784"/>
        <end position="936"/>
    </location>
</feature>
<dbReference type="FunFam" id="3.40.630.30:FF:000073">
    <property type="entry name" value="PHD finger family protein"/>
    <property type="match status" value="1"/>
</dbReference>
<dbReference type="Proteomes" id="UP000685013">
    <property type="component" value="Chromosome 20"/>
</dbReference>
<dbReference type="AlphaFoldDB" id="A0AAV6LUL4"/>
<dbReference type="GO" id="GO:0003682">
    <property type="term" value="F:chromatin binding"/>
    <property type="evidence" value="ECO:0007669"/>
    <property type="project" value="TreeGrafter"/>
</dbReference>
<name>A0AAV6LUL4_9ROSI</name>
<accession>A0AAV6LUL4</accession>
<dbReference type="PANTHER" id="PTHR47025">
    <property type="entry name" value="AUTOIMMUNE REGULATOR"/>
    <property type="match status" value="1"/>
</dbReference>
<dbReference type="PROSITE" id="PS50016">
    <property type="entry name" value="ZF_PHD_2"/>
    <property type="match status" value="1"/>
</dbReference>
<dbReference type="FunFam" id="3.30.40.10:FF:000494">
    <property type="entry name" value="Acyl-CoA N-acyltransferase with RING/FYVE/PHD-type zinc finger domain"/>
    <property type="match status" value="1"/>
</dbReference>
<comment type="caution">
    <text evidence="14">The sequence shown here is derived from an EMBL/GenBank/DDBJ whole genome shotgun (WGS) entry which is preliminary data.</text>
</comment>
<evidence type="ECO:0000313" key="15">
    <source>
        <dbReference type="Proteomes" id="UP000685013"/>
    </source>
</evidence>
<keyword evidence="15" id="KW-1185">Reference proteome</keyword>
<dbReference type="InterPro" id="IPR056511">
    <property type="entry name" value="IDM1_C"/>
</dbReference>
<dbReference type="SMART" id="SM01084">
    <property type="entry name" value="CKS"/>
    <property type="match status" value="1"/>
</dbReference>
<dbReference type="Pfam" id="PF01111">
    <property type="entry name" value="CKS"/>
    <property type="match status" value="1"/>
</dbReference>
<keyword evidence="7" id="KW-0539">Nucleus</keyword>
<feature type="domain" description="PHD-type" evidence="12">
    <location>
        <begin position="586"/>
        <end position="631"/>
    </location>
</feature>
<evidence type="ECO:0000256" key="7">
    <source>
        <dbReference type="ARBA" id="ARBA00023242"/>
    </source>
</evidence>
<dbReference type="GO" id="GO:0016747">
    <property type="term" value="F:acyltransferase activity, transferring groups other than amino-acyl groups"/>
    <property type="evidence" value="ECO:0007669"/>
    <property type="project" value="InterPro"/>
</dbReference>
<dbReference type="FunFam" id="3.30.170.10:FF:000003">
    <property type="entry name" value="Cyclin-dependent kinases regulatory subunit"/>
    <property type="match status" value="1"/>
</dbReference>
<evidence type="ECO:0000256" key="11">
    <source>
        <dbReference type="SAM" id="MobiDB-lite"/>
    </source>
</evidence>
<dbReference type="SMART" id="SM00249">
    <property type="entry name" value="PHD"/>
    <property type="match status" value="2"/>
</dbReference>
<dbReference type="InterPro" id="IPR000182">
    <property type="entry name" value="GNAT_dom"/>
</dbReference>
<evidence type="ECO:0000313" key="14">
    <source>
        <dbReference type="EMBL" id="KAG6570828.1"/>
    </source>
</evidence>
<evidence type="ECO:0000259" key="12">
    <source>
        <dbReference type="PROSITE" id="PS50016"/>
    </source>
</evidence>
<dbReference type="GO" id="GO:0051301">
    <property type="term" value="P:cell division"/>
    <property type="evidence" value="ECO:0007669"/>
    <property type="project" value="UniProtKB-UniRule"/>
</dbReference>
<evidence type="ECO:0000256" key="6">
    <source>
        <dbReference type="ARBA" id="ARBA00022833"/>
    </source>
</evidence>
<dbReference type="GO" id="GO:0000977">
    <property type="term" value="F:RNA polymerase II transcription regulatory region sequence-specific DNA binding"/>
    <property type="evidence" value="ECO:0007669"/>
    <property type="project" value="TreeGrafter"/>
</dbReference>
<dbReference type="GO" id="GO:0005634">
    <property type="term" value="C:nucleus"/>
    <property type="evidence" value="ECO:0007669"/>
    <property type="project" value="UniProtKB-SubCell"/>
</dbReference>
<dbReference type="GO" id="GO:0008270">
    <property type="term" value="F:zinc ion binding"/>
    <property type="evidence" value="ECO:0007669"/>
    <property type="project" value="UniProtKB-KW"/>
</dbReference>
<reference evidence="14 15" key="1">
    <citation type="journal article" date="2021" name="Hortic Res">
        <title>The domestication of Cucurbita argyrosperma as revealed by the genome of its wild relative.</title>
        <authorList>
            <person name="Barrera-Redondo J."/>
            <person name="Sanchez-de la Vega G."/>
            <person name="Aguirre-Liguori J.A."/>
            <person name="Castellanos-Morales G."/>
            <person name="Gutierrez-Guerrero Y.T."/>
            <person name="Aguirre-Dugua X."/>
            <person name="Aguirre-Planter E."/>
            <person name="Tenaillon M.I."/>
            <person name="Lira-Saade R."/>
            <person name="Eguiarte L.E."/>
        </authorList>
    </citation>
    <scope>NUCLEOTIDE SEQUENCE [LARGE SCALE GENOMIC DNA]</scope>
    <source>
        <strain evidence="14">JBR-2021</strain>
    </source>
</reference>
<keyword evidence="4" id="KW-0479">Metal-binding</keyword>
<dbReference type="PROSITE" id="PS51186">
    <property type="entry name" value="GNAT"/>
    <property type="match status" value="1"/>
</dbReference>